<name>A0A2U8WB53_9HYPH</name>
<evidence type="ECO:0000313" key="4">
    <source>
        <dbReference type="Proteomes" id="UP000245926"/>
    </source>
</evidence>
<gene>
    <name evidence="3" type="ORF">DK389_20980</name>
</gene>
<sequence>MFSDVRSAIQQVDQEIEDLIEEQDRVLRATCSRLALLYLKKDRMEELLAKAEPEEAAIARPPARPKPVVAAKAGRSNPAPVPAPLGRAATVIIEALDREGAAGLSGTQLNEAVNKAGMSRDAAEKAKTRVKRLGLVRHDELARRWYPLAQSDRLKTE</sequence>
<feature type="coiled-coil region" evidence="1">
    <location>
        <begin position="2"/>
        <end position="29"/>
    </location>
</feature>
<dbReference type="EMBL" id="CP029550">
    <property type="protein sequence ID" value="AWN42522.1"/>
    <property type="molecule type" value="Genomic_DNA"/>
</dbReference>
<accession>A0A2U8WB53</accession>
<reference evidence="4" key="1">
    <citation type="submission" date="2018-05" db="EMBL/GenBank/DDBJ databases">
        <title>Complete Genome Sequence of Methylobacterium sp. 17SD2-17.</title>
        <authorList>
            <person name="Srinivasan S."/>
        </authorList>
    </citation>
    <scope>NUCLEOTIDE SEQUENCE [LARGE SCALE GENOMIC DNA]</scope>
    <source>
        <strain evidence="4">17SD2-17</strain>
    </source>
</reference>
<feature type="region of interest" description="Disordered" evidence="2">
    <location>
        <begin position="58"/>
        <end position="84"/>
    </location>
</feature>
<dbReference type="RefSeq" id="WP_109892486.1">
    <property type="nucleotide sequence ID" value="NZ_CP029550.1"/>
</dbReference>
<keyword evidence="1" id="KW-0175">Coiled coil</keyword>
<dbReference type="OrthoDB" id="7993186at2"/>
<evidence type="ECO:0000256" key="2">
    <source>
        <dbReference type="SAM" id="MobiDB-lite"/>
    </source>
</evidence>
<dbReference type="KEGG" id="mets:DK389_20980"/>
<protein>
    <submittedName>
        <fullName evidence="3">Uncharacterized protein</fullName>
    </submittedName>
</protein>
<keyword evidence="4" id="KW-1185">Reference proteome</keyword>
<evidence type="ECO:0000313" key="3">
    <source>
        <dbReference type="EMBL" id="AWN42522.1"/>
    </source>
</evidence>
<dbReference type="AlphaFoldDB" id="A0A2U8WB53"/>
<proteinExistence type="predicted"/>
<evidence type="ECO:0000256" key="1">
    <source>
        <dbReference type="SAM" id="Coils"/>
    </source>
</evidence>
<dbReference type="Proteomes" id="UP000245926">
    <property type="component" value="Chromosome"/>
</dbReference>
<organism evidence="3 4">
    <name type="scientific">Methylobacterium durans</name>
    <dbReference type="NCBI Taxonomy" id="2202825"/>
    <lineage>
        <taxon>Bacteria</taxon>
        <taxon>Pseudomonadati</taxon>
        <taxon>Pseudomonadota</taxon>
        <taxon>Alphaproteobacteria</taxon>
        <taxon>Hyphomicrobiales</taxon>
        <taxon>Methylobacteriaceae</taxon>
        <taxon>Methylobacterium</taxon>
    </lineage>
</organism>
<feature type="compositionally biased region" description="Low complexity" evidence="2">
    <location>
        <begin position="58"/>
        <end position="73"/>
    </location>
</feature>